<dbReference type="InterPro" id="IPR001734">
    <property type="entry name" value="Na/solute_symporter"/>
</dbReference>
<reference evidence="8" key="1">
    <citation type="submission" date="2020-10" db="EMBL/GenBank/DDBJ databases">
        <title>Catharus ustulatus (Swainson's thrush) genome, bCatUst1, primary haplotype v2.</title>
        <authorList>
            <person name="Delmore K."/>
            <person name="Vafadar M."/>
            <person name="Formenti G."/>
            <person name="Chow W."/>
            <person name="Pelan S."/>
            <person name="Howe K."/>
            <person name="Rhie A."/>
            <person name="Mountcastle J."/>
            <person name="Haase B."/>
            <person name="Fedrigo O."/>
            <person name="Jarvis E.D."/>
        </authorList>
    </citation>
    <scope>NUCLEOTIDE SEQUENCE [LARGE SCALE GENOMIC DNA]</scope>
</reference>
<organism evidence="8 9">
    <name type="scientific">Catharus ustulatus</name>
    <name type="common">Russet-backed thrush</name>
    <name type="synonym">Hylocichla ustulatus</name>
    <dbReference type="NCBI Taxonomy" id="91951"/>
    <lineage>
        <taxon>Eukaryota</taxon>
        <taxon>Metazoa</taxon>
        <taxon>Chordata</taxon>
        <taxon>Craniata</taxon>
        <taxon>Vertebrata</taxon>
        <taxon>Euteleostomi</taxon>
        <taxon>Archelosauria</taxon>
        <taxon>Archosauria</taxon>
        <taxon>Dinosauria</taxon>
        <taxon>Saurischia</taxon>
        <taxon>Theropoda</taxon>
        <taxon>Coelurosauria</taxon>
        <taxon>Aves</taxon>
        <taxon>Neognathae</taxon>
        <taxon>Neoaves</taxon>
        <taxon>Telluraves</taxon>
        <taxon>Australaves</taxon>
        <taxon>Passeriformes</taxon>
        <taxon>Turdidae</taxon>
        <taxon>Catharus</taxon>
    </lineage>
</organism>
<keyword evidence="3 7" id="KW-0812">Transmembrane</keyword>
<feature type="transmembrane region" description="Helical" evidence="7">
    <location>
        <begin position="251"/>
        <end position="274"/>
    </location>
</feature>
<protein>
    <submittedName>
        <fullName evidence="8">Uncharacterized protein</fullName>
    </submittedName>
</protein>
<sequence>MATPSEVSKMAAQDGCHRTIPRWSPKMAPYYGQPLVHTGLDWFRLVCTRPYWFILVHTGPYWSILSLRRRSGRSLSGYFLAGRSMSWAPVGASLFASNIGSGHFVGLAGTGAAGGIAVGGFEWSVSRDSRAQVSTMPEYLGRRFGGGRIRLYLALLSLGLYISTKISVDMYSGALFIREALGWDLYASVGALLGITALYTVTGGLTALMFADLVQTLIIIAGASVLAVYGGTGLYWFILGGAGRELGGNTLVLYGFILVYTGLNQSLLVHSGFYSSIPFRTSPYWFCTGFY</sequence>
<feature type="transmembrane region" description="Helical" evidence="7">
    <location>
        <begin position="186"/>
        <end position="210"/>
    </location>
</feature>
<evidence type="ECO:0000256" key="2">
    <source>
        <dbReference type="ARBA" id="ARBA00006434"/>
    </source>
</evidence>
<comment type="subcellular location">
    <subcellularLocation>
        <location evidence="1">Membrane</location>
        <topology evidence="1">Multi-pass membrane protein</topology>
    </subcellularLocation>
</comment>
<dbReference type="GO" id="GO:0005412">
    <property type="term" value="F:D-glucose:sodium symporter activity"/>
    <property type="evidence" value="ECO:0007669"/>
    <property type="project" value="TreeGrafter"/>
</dbReference>
<dbReference type="AlphaFoldDB" id="A0A8C3USS1"/>
<reference evidence="8" key="3">
    <citation type="submission" date="2025-09" db="UniProtKB">
        <authorList>
            <consortium name="Ensembl"/>
        </authorList>
    </citation>
    <scope>IDENTIFICATION</scope>
</reference>
<evidence type="ECO:0000256" key="3">
    <source>
        <dbReference type="ARBA" id="ARBA00022692"/>
    </source>
</evidence>
<dbReference type="InterPro" id="IPR038377">
    <property type="entry name" value="Na/Glc_symporter_sf"/>
</dbReference>
<dbReference type="PANTHER" id="PTHR11819">
    <property type="entry name" value="SOLUTE CARRIER FAMILY 5"/>
    <property type="match status" value="1"/>
</dbReference>
<dbReference type="GO" id="GO:0005886">
    <property type="term" value="C:plasma membrane"/>
    <property type="evidence" value="ECO:0007669"/>
    <property type="project" value="TreeGrafter"/>
</dbReference>
<dbReference type="PROSITE" id="PS50283">
    <property type="entry name" value="NA_SOLUT_SYMP_3"/>
    <property type="match status" value="1"/>
</dbReference>
<dbReference type="Proteomes" id="UP000694563">
    <property type="component" value="Chromosome 40"/>
</dbReference>
<evidence type="ECO:0000313" key="8">
    <source>
        <dbReference type="Ensembl" id="ENSCUSP00005020358.1"/>
    </source>
</evidence>
<evidence type="ECO:0000256" key="4">
    <source>
        <dbReference type="ARBA" id="ARBA00022989"/>
    </source>
</evidence>
<dbReference type="PANTHER" id="PTHR11819:SF145">
    <property type="entry name" value="SODIUM_GLUCOSE COTRANSPORTER 2"/>
    <property type="match status" value="1"/>
</dbReference>
<reference evidence="8" key="2">
    <citation type="submission" date="2025-08" db="UniProtKB">
        <authorList>
            <consortium name="Ensembl"/>
        </authorList>
    </citation>
    <scope>IDENTIFICATION</scope>
</reference>
<keyword evidence="5 7" id="KW-0472">Membrane</keyword>
<evidence type="ECO:0000256" key="5">
    <source>
        <dbReference type="ARBA" id="ARBA00023136"/>
    </source>
</evidence>
<dbReference type="InterPro" id="IPR018212">
    <property type="entry name" value="Na/solute_symporter_CS"/>
</dbReference>
<dbReference type="Gene3D" id="1.20.1730.10">
    <property type="entry name" value="Sodium/glucose cotransporter"/>
    <property type="match status" value="1"/>
</dbReference>
<feature type="transmembrane region" description="Helical" evidence="7">
    <location>
        <begin position="149"/>
        <end position="166"/>
    </location>
</feature>
<feature type="transmembrane region" description="Helical" evidence="7">
    <location>
        <begin position="217"/>
        <end position="239"/>
    </location>
</feature>
<dbReference type="PROSITE" id="PS00456">
    <property type="entry name" value="NA_SOLUT_SYMP_1"/>
    <property type="match status" value="1"/>
</dbReference>
<keyword evidence="9" id="KW-1185">Reference proteome</keyword>
<proteinExistence type="inferred from homology"/>
<keyword evidence="4 7" id="KW-1133">Transmembrane helix</keyword>
<comment type="similarity">
    <text evidence="2 6">Belongs to the sodium:solute symporter (SSF) (TC 2.A.21) family.</text>
</comment>
<accession>A0A8C3USS1</accession>
<dbReference type="Ensembl" id="ENSCUST00005021111.1">
    <property type="protein sequence ID" value="ENSCUSP00005020358.1"/>
    <property type="gene ID" value="ENSCUSG00005013001.1"/>
</dbReference>
<evidence type="ECO:0000256" key="6">
    <source>
        <dbReference type="RuleBase" id="RU362091"/>
    </source>
</evidence>
<evidence type="ECO:0000313" key="9">
    <source>
        <dbReference type="Proteomes" id="UP000694563"/>
    </source>
</evidence>
<dbReference type="Pfam" id="PF00474">
    <property type="entry name" value="SSF"/>
    <property type="match status" value="1"/>
</dbReference>
<name>A0A8C3USS1_CATUS</name>
<evidence type="ECO:0000256" key="1">
    <source>
        <dbReference type="ARBA" id="ARBA00004141"/>
    </source>
</evidence>
<evidence type="ECO:0000256" key="7">
    <source>
        <dbReference type="SAM" id="Phobius"/>
    </source>
</evidence>